<keyword evidence="2" id="KW-1185">Reference proteome</keyword>
<accession>A0AAW8CLJ3</accession>
<dbReference type="Proteomes" id="UP001226020">
    <property type="component" value="Unassembled WGS sequence"/>
</dbReference>
<dbReference type="SUPFAM" id="SSF56731">
    <property type="entry name" value="DNA primase core"/>
    <property type="match status" value="1"/>
</dbReference>
<gene>
    <name evidence="1" type="ORF">QJU57_09355</name>
</gene>
<evidence type="ECO:0000313" key="2">
    <source>
        <dbReference type="Proteomes" id="UP001226020"/>
    </source>
</evidence>
<sequence length="874" mass="101172">MNLSLCQKAELLKQLIIDYQFQETEEYLYKGICPNCHKKELYISKKEPWRICCNRLNNCGFYENTYDLYKYSLFSQWSQYYKPTEENPNATADAYMVNARGFDLELVKGLYRQEYYIDPNTNQYTATVRFTLYGGKAQWERFIDNTENFLGQKGRALESYKGLWWQRPNENFSNAKEIYIVEGIFDALSLISAGYTAIASISSTHYPHHFFSMLKENNLHPHIIYALDNDEAGRNGIKKHIIQVKKEGFNVSAALPPIGKDWNNLWRSQNLTNTAMEEARYRGDLLLAKSPYNIASIMYKRKKLNAFHLIYKNKTYWFELNMSNFQEPNLTTPNDSNDSNDENEIDIDELIKEAGTLQEIANCTFTPLYFQRDKYTDDAHYFMRIQRSHSIDILNTFTGNQLGSATDFKKRLLSICPGALYSGSGKQLDCIIKVNFIGLPTVEKIDYTGYVPELDAWIYKDFAVSHNKIIKSNKEQFISLDGGRSIKTVCDIHIHLNQDKPNLTWLPHLISAFGEKGLVALTFFTGSLFVNQIRKIQKSYPFLEITGDAGTGKTTLIEFLWRLHGRVDYEGFDPSKASAIGKYRGFNKVSGFPVVLIESDHNSGHNKKFDFEDLKDLFNGRAVYTRAVRTSGLETYDPPFRGSIIIAQNARVNASEAIMSRTIPLYFLSEDIRIENKPHIDALNLFDINTLSAYLTYILRNNRQILTDYENNFEKQEKYLLNNPKITMGRIIQNGAQMMTMFKVLAKYLPLSDEWINKTLHFIEDISVIRQQSLNNDDPRISEFWELAEYLNALDKDLHINHSIDKQLIAINLPHFESCAQKIGINLLPRMELCDLLQRGKNYKFITRKVVRSKILNKPIKCLIFKKGEHKNAQ</sequence>
<name>A0AAW8CLJ3_9PAST</name>
<organism evidence="1 2">
    <name type="scientific">Phocoenobacter atlanticus subsp. atlanticus</name>
    <dbReference type="NCBI Taxonomy" id="3061285"/>
    <lineage>
        <taxon>Bacteria</taxon>
        <taxon>Pseudomonadati</taxon>
        <taxon>Pseudomonadota</taxon>
        <taxon>Gammaproteobacteria</taxon>
        <taxon>Pasteurellales</taxon>
        <taxon>Pasteurellaceae</taxon>
        <taxon>Phocoenobacter</taxon>
        <taxon>Phocoenobacter atlanticus</taxon>
    </lineage>
</organism>
<dbReference type="EMBL" id="JASAXT010000021">
    <property type="protein sequence ID" value="MDP8149275.1"/>
    <property type="molecule type" value="Genomic_DNA"/>
</dbReference>
<dbReference type="Gene3D" id="3.40.1360.10">
    <property type="match status" value="1"/>
</dbReference>
<dbReference type="Pfam" id="PF13155">
    <property type="entry name" value="Toprim_2"/>
    <property type="match status" value="1"/>
</dbReference>
<dbReference type="PANTHER" id="PTHR30313:SF2">
    <property type="entry name" value="DNA PRIMASE"/>
    <property type="match status" value="1"/>
</dbReference>
<dbReference type="InterPro" id="IPR050219">
    <property type="entry name" value="DnaG_primase"/>
</dbReference>
<proteinExistence type="predicted"/>
<dbReference type="InterPro" id="IPR034154">
    <property type="entry name" value="TOPRIM_DnaG/twinkle"/>
</dbReference>
<reference evidence="1 2" key="1">
    <citation type="journal article" date="2023" name="Front. Microbiol.">
        <title>Phylogeography and host specificity of Pasteurellaceae pathogenic to sea-farmed fish in the north-east Atlantic.</title>
        <authorList>
            <person name="Gulla S."/>
            <person name="Colquhoun D.J."/>
            <person name="Olsen A.B."/>
            <person name="Spilsberg B."/>
            <person name="Lagesen K."/>
            <person name="Aakesson C.P."/>
            <person name="Strom S."/>
            <person name="Manji F."/>
            <person name="Birkbeck T.H."/>
            <person name="Nilsen H.K."/>
        </authorList>
    </citation>
    <scope>NUCLEOTIDE SEQUENCE [LARGE SCALE GENOMIC DNA]</scope>
    <source>
        <strain evidence="1 2">NVIB3131</strain>
    </source>
</reference>
<evidence type="ECO:0000313" key="1">
    <source>
        <dbReference type="EMBL" id="MDP8149275.1"/>
    </source>
</evidence>
<comment type="caution">
    <text evidence="1">The sequence shown here is derived from an EMBL/GenBank/DDBJ whole genome shotgun (WGS) entry which is preliminary data.</text>
</comment>
<protein>
    <submittedName>
        <fullName evidence="1">Toprim domain-containing protein</fullName>
    </submittedName>
</protein>
<dbReference type="AlphaFoldDB" id="A0AAW8CLJ3"/>
<dbReference type="CDD" id="cd01029">
    <property type="entry name" value="TOPRIM_primases"/>
    <property type="match status" value="1"/>
</dbReference>
<dbReference type="PANTHER" id="PTHR30313">
    <property type="entry name" value="DNA PRIMASE"/>
    <property type="match status" value="1"/>
</dbReference>
<dbReference type="GO" id="GO:0006269">
    <property type="term" value="P:DNA replication, synthesis of primer"/>
    <property type="evidence" value="ECO:0007669"/>
    <property type="project" value="TreeGrafter"/>
</dbReference>
<dbReference type="GO" id="GO:0005737">
    <property type="term" value="C:cytoplasm"/>
    <property type="evidence" value="ECO:0007669"/>
    <property type="project" value="TreeGrafter"/>
</dbReference>
<dbReference type="RefSeq" id="WP_306352079.1">
    <property type="nucleotide sequence ID" value="NZ_JASAWV010000024.1"/>
</dbReference>